<feature type="domain" description="AMP-binding enzyme C-terminal" evidence="2">
    <location>
        <begin position="468"/>
        <end position="550"/>
    </location>
</feature>
<comment type="caution">
    <text evidence="3">The sequence shown here is derived from an EMBL/GenBank/DDBJ whole genome shotgun (WGS) entry which is preliminary data.</text>
</comment>
<name>A0ABR4PWA5_9HELO</name>
<proteinExistence type="predicted"/>
<gene>
    <name evidence="3" type="ORF">PVAG01_01143</name>
</gene>
<dbReference type="EMBL" id="JBFCZG010000001">
    <property type="protein sequence ID" value="KAL3427634.1"/>
    <property type="molecule type" value="Genomic_DNA"/>
</dbReference>
<dbReference type="InterPro" id="IPR025110">
    <property type="entry name" value="AMP-bd_C"/>
</dbReference>
<dbReference type="PANTHER" id="PTHR43201">
    <property type="entry name" value="ACYL-COA SYNTHETASE"/>
    <property type="match status" value="1"/>
</dbReference>
<evidence type="ECO:0000259" key="2">
    <source>
        <dbReference type="Pfam" id="PF13193"/>
    </source>
</evidence>
<organism evidence="3 4">
    <name type="scientific">Phlyctema vagabunda</name>
    <dbReference type="NCBI Taxonomy" id="108571"/>
    <lineage>
        <taxon>Eukaryota</taxon>
        <taxon>Fungi</taxon>
        <taxon>Dikarya</taxon>
        <taxon>Ascomycota</taxon>
        <taxon>Pezizomycotina</taxon>
        <taxon>Leotiomycetes</taxon>
        <taxon>Helotiales</taxon>
        <taxon>Dermateaceae</taxon>
        <taxon>Phlyctema</taxon>
    </lineage>
</organism>
<dbReference type="PROSITE" id="PS00455">
    <property type="entry name" value="AMP_BINDING"/>
    <property type="match status" value="1"/>
</dbReference>
<accession>A0ABR4PWA5</accession>
<reference evidence="3 4" key="1">
    <citation type="submission" date="2024-06" db="EMBL/GenBank/DDBJ databases">
        <title>Complete genome of Phlyctema vagabunda strain 19-DSS-EL-015.</title>
        <authorList>
            <person name="Fiorenzani C."/>
        </authorList>
    </citation>
    <scope>NUCLEOTIDE SEQUENCE [LARGE SCALE GENOMIC DNA]</scope>
    <source>
        <strain evidence="3 4">19-DSS-EL-015</strain>
    </source>
</reference>
<dbReference type="SUPFAM" id="SSF56801">
    <property type="entry name" value="Acetyl-CoA synthetase-like"/>
    <property type="match status" value="1"/>
</dbReference>
<dbReference type="InterPro" id="IPR020845">
    <property type="entry name" value="AMP-binding_CS"/>
</dbReference>
<dbReference type="PANTHER" id="PTHR43201:SF6">
    <property type="entry name" value="ACYL COA SYNTHETASE (EUROFUNG)"/>
    <property type="match status" value="1"/>
</dbReference>
<keyword evidence="3" id="KW-0436">Ligase</keyword>
<feature type="domain" description="AMP-dependent synthetase/ligase" evidence="1">
    <location>
        <begin position="27"/>
        <end position="413"/>
    </location>
</feature>
<keyword evidence="4" id="KW-1185">Reference proteome</keyword>
<protein>
    <submittedName>
        <fullName evidence="3">4-coumarate-CoA ligase</fullName>
    </submittedName>
</protein>
<evidence type="ECO:0000259" key="1">
    <source>
        <dbReference type="Pfam" id="PF00501"/>
    </source>
</evidence>
<dbReference type="Gene3D" id="3.30.300.30">
    <property type="match status" value="1"/>
</dbReference>
<dbReference type="Pfam" id="PF00501">
    <property type="entry name" value="AMP-binding"/>
    <property type="match status" value="1"/>
</dbReference>
<evidence type="ECO:0000313" key="4">
    <source>
        <dbReference type="Proteomes" id="UP001629113"/>
    </source>
</evidence>
<sequence>MVSVLVPAIVTGPLEPQLVRLSLGQLLQEQATTYPDQQAVISSWTGVRYTYRQLLDRCKTIARALIALGVKRGDRVGILSGNCERYIELFFATTLIGGIVVVLNNTYTPKECINALDHSGCRLLFTSTQIGKKSMLPHLEVLASVRWDGKTVLSYLKNVILIRSLEQPIGESTMSYDEFIMQGAFIKDELDFQIKSTHFMDVANLQYTSGTTGQPKAAMLTHHNIINNGRFIGNRMKLTRDDVICCPPPLFHCFGLVLGLLACFTHGASLVLPNESFEPAGVIEALIKENCTGLHGVPTMFIAELDYLRQHKIAGIALRTGIAAGSPVSPALMTRLQQVFGLRDLTITYGMTETSPASFMTSIDDALEEKLSTVGRILPHTTAKVVNMNNEIVPFGTAGELVVAGYNLQVGYFNDPEKTKEVMVKDGAGVLWMRTGDEVVLDERGYCKITGRIKDIIIRGGENIYPLEVEERLTQHPAIIQAAVVGLQDQKYGEIPAAFLEPDISVQRPLDSQLQDWVRLTLGRHKVPVKLFWLGDVGVCHVFPTTGSGKLKKNELRDLGNKLISLELHRST</sequence>
<dbReference type="InterPro" id="IPR042099">
    <property type="entry name" value="ANL_N_sf"/>
</dbReference>
<evidence type="ECO:0000313" key="3">
    <source>
        <dbReference type="EMBL" id="KAL3427634.1"/>
    </source>
</evidence>
<dbReference type="GO" id="GO:0016874">
    <property type="term" value="F:ligase activity"/>
    <property type="evidence" value="ECO:0007669"/>
    <property type="project" value="UniProtKB-KW"/>
</dbReference>
<dbReference type="Gene3D" id="3.40.50.12780">
    <property type="entry name" value="N-terminal domain of ligase-like"/>
    <property type="match status" value="1"/>
</dbReference>
<dbReference type="Proteomes" id="UP001629113">
    <property type="component" value="Unassembled WGS sequence"/>
</dbReference>
<dbReference type="InterPro" id="IPR000873">
    <property type="entry name" value="AMP-dep_synth/lig_dom"/>
</dbReference>
<dbReference type="InterPro" id="IPR045851">
    <property type="entry name" value="AMP-bd_C_sf"/>
</dbReference>
<dbReference type="Pfam" id="PF13193">
    <property type="entry name" value="AMP-binding_C"/>
    <property type="match status" value="1"/>
</dbReference>